<protein>
    <recommendedName>
        <fullName evidence="11">Foldase protein PrsA</fullName>
        <ecNumber evidence="11">5.2.1.8</ecNumber>
    </recommendedName>
</protein>
<dbReference type="EMBL" id="VUAO01000009">
    <property type="protein sequence ID" value="KAA8798450.1"/>
    <property type="molecule type" value="Genomic_DNA"/>
</dbReference>
<evidence type="ECO:0000313" key="14">
    <source>
        <dbReference type="EMBL" id="HJF10074.1"/>
    </source>
</evidence>
<evidence type="ECO:0000256" key="8">
    <source>
        <dbReference type="ARBA" id="ARBA00023139"/>
    </source>
</evidence>
<organism evidence="14 19">
    <name type="scientific">Lactobacillus crispatus</name>
    <dbReference type="NCBI Taxonomy" id="47770"/>
    <lineage>
        <taxon>Bacteria</taxon>
        <taxon>Bacillati</taxon>
        <taxon>Bacillota</taxon>
        <taxon>Bacilli</taxon>
        <taxon>Lactobacillales</taxon>
        <taxon>Lactobacillaceae</taxon>
        <taxon>Lactobacillus</taxon>
    </lineage>
</organism>
<dbReference type="SUPFAM" id="SSF109998">
    <property type="entry name" value="Triger factor/SurA peptide-binding domain-like"/>
    <property type="match status" value="1"/>
</dbReference>
<comment type="similarity">
    <text evidence="3 11">Belongs to the PrsA family.</text>
</comment>
<evidence type="ECO:0000313" key="19">
    <source>
        <dbReference type="Proteomes" id="UP000784793"/>
    </source>
</evidence>
<dbReference type="InterPro" id="IPR050245">
    <property type="entry name" value="PrsA_foldase"/>
</dbReference>
<reference evidence="14" key="3">
    <citation type="journal article" date="2021" name="PeerJ">
        <title>Extensive microbial diversity within the chicken gut microbiome revealed by metagenomics and culture.</title>
        <authorList>
            <person name="Gilroy R."/>
            <person name="Ravi A."/>
            <person name="Getino M."/>
            <person name="Pursley I."/>
            <person name="Horton D.L."/>
            <person name="Alikhan N.F."/>
            <person name="Baker D."/>
            <person name="Gharbi K."/>
            <person name="Hall N."/>
            <person name="Watson M."/>
            <person name="Adriaenssens E.M."/>
            <person name="Foster-Nyarko E."/>
            <person name="Jarju S."/>
            <person name="Secka A."/>
            <person name="Antonio M."/>
            <person name="Oren A."/>
            <person name="Chaudhuri R.R."/>
            <person name="La Ragione R."/>
            <person name="Hildebrand F."/>
            <person name="Pallen M.J."/>
        </authorList>
    </citation>
    <scope>NUCLEOTIDE SEQUENCE</scope>
    <source>
        <strain evidence="14">CHK194-22301</strain>
    </source>
</reference>
<dbReference type="EMBL" id="CP047142">
    <property type="protein sequence ID" value="QHQ68671.1"/>
    <property type="molecule type" value="Genomic_DNA"/>
</dbReference>
<keyword evidence="8 11" id="KW-0564">Palmitate</keyword>
<comment type="subcellular location">
    <subcellularLocation>
        <location evidence="2 11">Cell membrane</location>
        <topology evidence="2 11">Lipid-anchor</topology>
    </subcellularLocation>
</comment>
<reference evidence="16 18" key="2">
    <citation type="submission" date="2019-12" db="EMBL/GenBank/DDBJ databases">
        <title>Complete Genome Sequences of Lactobacillus strains, C25 and P38, Isolated from Chicken Cecum.</title>
        <authorList>
            <person name="Hassan H.M."/>
            <person name="Mendoza M."/>
            <person name="Rezvani M."/>
            <person name="Koci M.D."/>
            <person name="Dickey A.N."/>
            <person name="Scholl E.H."/>
        </authorList>
    </citation>
    <scope>NUCLEOTIDE SEQUENCE [LARGE SCALE GENOMIC DNA]</scope>
    <source>
        <strain evidence="16 18">C25</strain>
    </source>
</reference>
<evidence type="ECO:0000256" key="6">
    <source>
        <dbReference type="ARBA" id="ARBA00023110"/>
    </source>
</evidence>
<accession>A0A1C2D611</accession>
<dbReference type="EC" id="5.2.1.8" evidence="11"/>
<evidence type="ECO:0000256" key="9">
    <source>
        <dbReference type="ARBA" id="ARBA00023235"/>
    </source>
</evidence>
<dbReference type="Pfam" id="PF00639">
    <property type="entry name" value="Rotamase"/>
    <property type="match status" value="1"/>
</dbReference>
<evidence type="ECO:0000259" key="13">
    <source>
        <dbReference type="PROSITE" id="PS50198"/>
    </source>
</evidence>
<evidence type="ECO:0000256" key="2">
    <source>
        <dbReference type="ARBA" id="ARBA00004193"/>
    </source>
</evidence>
<evidence type="ECO:0000313" key="16">
    <source>
        <dbReference type="EMBL" id="QHQ68671.1"/>
    </source>
</evidence>
<dbReference type="Proteomes" id="UP000784793">
    <property type="component" value="Unassembled WGS sequence"/>
</dbReference>
<dbReference type="InterPro" id="IPR046357">
    <property type="entry name" value="PPIase_dom_sf"/>
</dbReference>
<dbReference type="PROSITE" id="PS50198">
    <property type="entry name" value="PPIC_PPIASE_2"/>
    <property type="match status" value="1"/>
</dbReference>
<evidence type="ECO:0000313" key="15">
    <source>
        <dbReference type="EMBL" id="KAA8798450.1"/>
    </source>
</evidence>
<dbReference type="Proteomes" id="UP000464915">
    <property type="component" value="Chromosome"/>
</dbReference>
<comment type="function">
    <text evidence="11">Plays a major role in protein secretion by helping the post-translocational extracellular folding of several secreted proteins.</text>
</comment>
<sequence>MDKLLKNLMMTATVFSLLGLAGCSTSNNAEVAQYGKDKKVTQEEFYKELKSSPSSKTILANLLIYDALKAQYGKKLDVKKVNTEYSNYKERYGSQFDNFLAQGAYTKASFKRMIQINLLSRIALESQIKPTDKQLKAAWKDYQPSVSVQHILTTSKTTAEQVIEQLNNGESFSSLAKKYSVDSSTSSDGGKLAAFNQENKNLDSTFKNAAYKLKDGEYTKTPVKVTNGYEIIKMVKHPDKGNFESSKAELTKELYNKWAANSTVMKNVISQVLKDQKVKITDKDLQSALDQYKGSTMSAAN</sequence>
<evidence type="ECO:0000256" key="5">
    <source>
        <dbReference type="ARBA" id="ARBA00022729"/>
    </source>
</evidence>
<feature type="signal peptide" evidence="12">
    <location>
        <begin position="1"/>
        <end position="29"/>
    </location>
</feature>
<evidence type="ECO:0000256" key="12">
    <source>
        <dbReference type="SAM" id="SignalP"/>
    </source>
</evidence>
<dbReference type="SUPFAM" id="SSF54534">
    <property type="entry name" value="FKBP-like"/>
    <property type="match status" value="1"/>
</dbReference>
<dbReference type="Gene3D" id="3.10.50.40">
    <property type="match status" value="1"/>
</dbReference>
<dbReference type="Proteomes" id="UP000322051">
    <property type="component" value="Unassembled WGS sequence"/>
</dbReference>
<dbReference type="PANTHER" id="PTHR47245:SF1">
    <property type="entry name" value="FOLDASE PROTEIN PRSA"/>
    <property type="match status" value="1"/>
</dbReference>
<reference evidence="15 17" key="1">
    <citation type="submission" date="2019-09" db="EMBL/GenBank/DDBJ databases">
        <title>Comparative analysis of L. crispatus genomes revealed niche specific adaptation to different host and body sites.</title>
        <authorList>
            <person name="Pan M."/>
            <person name="Hidalgo-Cantabrana C."/>
            <person name="Barrangou R."/>
        </authorList>
    </citation>
    <scope>NUCLEOTIDE SEQUENCE [LARGE SCALE GENOMIC DNA]</scope>
    <source>
        <strain evidence="15 17">NCK973</strain>
    </source>
</reference>
<feature type="chain" id="PRO_5044058098" description="Foldase protein PrsA" evidence="12">
    <location>
        <begin position="30"/>
        <end position="301"/>
    </location>
</feature>
<dbReference type="PROSITE" id="PS51257">
    <property type="entry name" value="PROKAR_LIPOPROTEIN"/>
    <property type="match status" value="1"/>
</dbReference>
<proteinExistence type="inferred from homology"/>
<feature type="domain" description="PpiC" evidence="13">
    <location>
        <begin position="143"/>
        <end position="236"/>
    </location>
</feature>
<comment type="catalytic activity">
    <reaction evidence="1 11">
        <text>[protein]-peptidylproline (omega=180) = [protein]-peptidylproline (omega=0)</text>
        <dbReference type="Rhea" id="RHEA:16237"/>
        <dbReference type="Rhea" id="RHEA-COMP:10747"/>
        <dbReference type="Rhea" id="RHEA-COMP:10748"/>
        <dbReference type="ChEBI" id="CHEBI:83833"/>
        <dbReference type="ChEBI" id="CHEBI:83834"/>
        <dbReference type="EC" id="5.2.1.8"/>
    </reaction>
</comment>
<evidence type="ECO:0000256" key="11">
    <source>
        <dbReference type="HAMAP-Rule" id="MF_01145"/>
    </source>
</evidence>
<evidence type="ECO:0000256" key="7">
    <source>
        <dbReference type="ARBA" id="ARBA00023136"/>
    </source>
</evidence>
<evidence type="ECO:0000256" key="10">
    <source>
        <dbReference type="ARBA" id="ARBA00023288"/>
    </source>
</evidence>
<evidence type="ECO:0000256" key="1">
    <source>
        <dbReference type="ARBA" id="ARBA00000971"/>
    </source>
</evidence>
<dbReference type="HAMAP" id="MF_01145">
    <property type="entry name" value="Foldase_PrsA"/>
    <property type="match status" value="1"/>
</dbReference>
<keyword evidence="9 11" id="KW-0413">Isomerase</keyword>
<evidence type="ECO:0000256" key="4">
    <source>
        <dbReference type="ARBA" id="ARBA00022475"/>
    </source>
</evidence>
<dbReference type="EMBL" id="DYXB01000076">
    <property type="protein sequence ID" value="HJF10074.1"/>
    <property type="molecule type" value="Genomic_DNA"/>
</dbReference>
<reference evidence="14" key="4">
    <citation type="submission" date="2021-09" db="EMBL/GenBank/DDBJ databases">
        <authorList>
            <person name="Gilroy R."/>
        </authorList>
    </citation>
    <scope>NUCLEOTIDE SEQUENCE</scope>
    <source>
        <strain evidence="14">CHK194-22301</strain>
    </source>
</reference>
<dbReference type="InterPro" id="IPR023059">
    <property type="entry name" value="Foldase_PrsA"/>
</dbReference>
<keyword evidence="4 11" id="KW-1003">Cell membrane</keyword>
<evidence type="ECO:0000313" key="18">
    <source>
        <dbReference type="Proteomes" id="UP000464915"/>
    </source>
</evidence>
<dbReference type="NCBIfam" id="NF003356">
    <property type="entry name" value="PRK04405.1"/>
    <property type="match status" value="1"/>
</dbReference>
<evidence type="ECO:0000256" key="3">
    <source>
        <dbReference type="ARBA" id="ARBA00006071"/>
    </source>
</evidence>
<dbReference type="InterPro" id="IPR027304">
    <property type="entry name" value="Trigger_fact/SurA_dom_sf"/>
</dbReference>
<evidence type="ECO:0000313" key="17">
    <source>
        <dbReference type="Proteomes" id="UP000322051"/>
    </source>
</evidence>
<dbReference type="GO" id="GO:0006457">
    <property type="term" value="P:protein folding"/>
    <property type="evidence" value="ECO:0007669"/>
    <property type="project" value="UniProtKB-UniRule"/>
</dbReference>
<gene>
    <name evidence="11" type="primary">prsA</name>
    <name evidence="15" type="ORF">F1C02_04615</name>
    <name evidence="16" type="ORF">GSR61_09030</name>
    <name evidence="14" type="ORF">K8V23_04690</name>
</gene>
<accession>A0A6P1TZC1</accession>
<dbReference type="GO" id="GO:0003755">
    <property type="term" value="F:peptidyl-prolyl cis-trans isomerase activity"/>
    <property type="evidence" value="ECO:0007669"/>
    <property type="project" value="UniProtKB-UniRule"/>
</dbReference>
<dbReference type="InterPro" id="IPR000297">
    <property type="entry name" value="PPIase_PpiC"/>
</dbReference>
<name>A0A1C2D611_9LACO</name>
<keyword evidence="6 11" id="KW-0697">Rotamase</keyword>
<dbReference type="PANTHER" id="PTHR47245">
    <property type="entry name" value="PEPTIDYLPROLYL ISOMERASE"/>
    <property type="match status" value="1"/>
</dbReference>
<keyword evidence="5 11" id="KW-0732">Signal</keyword>
<dbReference type="RefSeq" id="WP_065989973.1">
    <property type="nucleotide sequence ID" value="NZ_CP047142.1"/>
</dbReference>
<keyword evidence="7 11" id="KW-0472">Membrane</keyword>
<dbReference type="GO" id="GO:0005886">
    <property type="term" value="C:plasma membrane"/>
    <property type="evidence" value="ECO:0007669"/>
    <property type="project" value="UniProtKB-SubCell"/>
</dbReference>
<dbReference type="AlphaFoldDB" id="A0A1C2D611"/>
<keyword evidence="10 11" id="KW-0449">Lipoprotein</keyword>